<dbReference type="HAMAP" id="MF_03109">
    <property type="entry name" value="Sey1"/>
    <property type="match status" value="1"/>
</dbReference>
<organism evidence="12 13">
    <name type="scientific">Tetrahymena thermophila (strain SB210)</name>
    <dbReference type="NCBI Taxonomy" id="312017"/>
    <lineage>
        <taxon>Eukaryota</taxon>
        <taxon>Sar</taxon>
        <taxon>Alveolata</taxon>
        <taxon>Ciliophora</taxon>
        <taxon>Intramacronucleata</taxon>
        <taxon>Oligohymenophorea</taxon>
        <taxon>Hymenostomatida</taxon>
        <taxon>Tetrahymenina</taxon>
        <taxon>Tetrahymenidae</taxon>
        <taxon>Tetrahymena</taxon>
    </lineage>
</organism>
<dbReference type="PANTHER" id="PTHR45923:SF2">
    <property type="entry name" value="PROTEIN SEY1"/>
    <property type="match status" value="1"/>
</dbReference>
<gene>
    <name evidence="12" type="ORF">TTHERM_00139640</name>
</gene>
<proteinExistence type="inferred from homology"/>
<dbReference type="GO" id="GO:0016320">
    <property type="term" value="P:endoplasmic reticulum membrane fusion"/>
    <property type="evidence" value="ECO:0007669"/>
    <property type="project" value="TreeGrafter"/>
</dbReference>
<dbReference type="InParanoid" id="I7MKN2"/>
<dbReference type="SUPFAM" id="SSF52540">
    <property type="entry name" value="P-loop containing nucleoside triphosphate hydrolases"/>
    <property type="match status" value="1"/>
</dbReference>
<evidence type="ECO:0000313" key="13">
    <source>
        <dbReference type="Proteomes" id="UP000009168"/>
    </source>
</evidence>
<evidence type="ECO:0000256" key="10">
    <source>
        <dbReference type="SAM" id="Phobius"/>
    </source>
</evidence>
<dbReference type="GO" id="GO:0005525">
    <property type="term" value="F:GTP binding"/>
    <property type="evidence" value="ECO:0007669"/>
    <property type="project" value="UniProtKB-UniRule"/>
</dbReference>
<dbReference type="KEGG" id="tet:TTHERM_00139640"/>
<evidence type="ECO:0000256" key="7">
    <source>
        <dbReference type="ARBA" id="ARBA00023136"/>
    </source>
</evidence>
<keyword evidence="1 9" id="KW-0812">Transmembrane</keyword>
<reference evidence="13" key="1">
    <citation type="journal article" date="2006" name="PLoS Biol.">
        <title>Macronuclear genome sequence of the ciliate Tetrahymena thermophila, a model eukaryote.</title>
        <authorList>
            <person name="Eisen J.A."/>
            <person name="Coyne R.S."/>
            <person name="Wu M."/>
            <person name="Wu D."/>
            <person name="Thiagarajan M."/>
            <person name="Wortman J.R."/>
            <person name="Badger J.H."/>
            <person name="Ren Q."/>
            <person name="Amedeo P."/>
            <person name="Jones K.M."/>
            <person name="Tallon L.J."/>
            <person name="Delcher A.L."/>
            <person name="Salzberg S.L."/>
            <person name="Silva J.C."/>
            <person name="Haas B.J."/>
            <person name="Majoros W.H."/>
            <person name="Farzad M."/>
            <person name="Carlton J.M."/>
            <person name="Smith R.K. Jr."/>
            <person name="Garg J."/>
            <person name="Pearlman R.E."/>
            <person name="Karrer K.M."/>
            <person name="Sun L."/>
            <person name="Manning G."/>
            <person name="Elde N.C."/>
            <person name="Turkewitz A.P."/>
            <person name="Asai D.J."/>
            <person name="Wilkes D.E."/>
            <person name="Wang Y."/>
            <person name="Cai H."/>
            <person name="Collins K."/>
            <person name="Stewart B.A."/>
            <person name="Lee S.R."/>
            <person name="Wilamowska K."/>
            <person name="Weinberg Z."/>
            <person name="Ruzzo W.L."/>
            <person name="Wloga D."/>
            <person name="Gaertig J."/>
            <person name="Frankel J."/>
            <person name="Tsao C.-C."/>
            <person name="Gorovsky M.A."/>
            <person name="Keeling P.J."/>
            <person name="Waller R.F."/>
            <person name="Patron N.J."/>
            <person name="Cherry J.M."/>
            <person name="Stover N.A."/>
            <person name="Krieger C.J."/>
            <person name="del Toro C."/>
            <person name="Ryder H.F."/>
            <person name="Williamson S.C."/>
            <person name="Barbeau R.A."/>
            <person name="Hamilton E.P."/>
            <person name="Orias E."/>
        </authorList>
    </citation>
    <scope>NUCLEOTIDE SEQUENCE [LARGE SCALE GENOMIC DNA]</scope>
    <source>
        <strain evidence="13">SB210</strain>
    </source>
</reference>
<keyword evidence="6 9" id="KW-0342">GTP-binding</keyword>
<keyword evidence="4 9" id="KW-0256">Endoplasmic reticulum</keyword>
<dbReference type="STRING" id="312017.I7MKN2"/>
<keyword evidence="13" id="KW-1185">Reference proteome</keyword>
<evidence type="ECO:0000256" key="1">
    <source>
        <dbReference type="ARBA" id="ARBA00022692"/>
    </source>
</evidence>
<evidence type="ECO:0000256" key="6">
    <source>
        <dbReference type="ARBA" id="ARBA00023134"/>
    </source>
</evidence>
<evidence type="ECO:0000256" key="2">
    <source>
        <dbReference type="ARBA" id="ARBA00022741"/>
    </source>
</evidence>
<evidence type="ECO:0000256" key="3">
    <source>
        <dbReference type="ARBA" id="ARBA00022801"/>
    </source>
</evidence>
<evidence type="ECO:0000259" key="11">
    <source>
        <dbReference type="PROSITE" id="PS51715"/>
    </source>
</evidence>
<dbReference type="InterPro" id="IPR046758">
    <property type="entry name" value="Sey1/RHD3-like_3HB"/>
</dbReference>
<keyword evidence="3 9" id="KW-0378">Hydrolase</keyword>
<evidence type="ECO:0000256" key="9">
    <source>
        <dbReference type="HAMAP-Rule" id="MF_03109"/>
    </source>
</evidence>
<sequence length="755" mass="88660">MSEQSQNQYHHLIDDQCQLIPGLTNFIRQSGLGQSHNSYNIVSIIGSQNSGKSTLLNRVFGTNFQMLSGSSRTQTTKGIWVSRDKEQNILILDVEGSNSRQRGKAEKGSEFYERSTALFALAFSQILIINCNSLNLGHESEYSIIKIIMEMNIRLFRSDQVKQMLIIIRDFNDEVDNFKEVTESIRNEIYGIWGEIQKPPEFANVQPEQIFKIDFFTSSHFQYQRQKFESDMVQLRDRFINPGNPFNLFKGYNYNTNIPIEALEDLATTLWDTIQKNEDLNLPNQKLQASQVRCLKIKDQAIDLINQDLQKLKQDAESNYLTNFNERAQNIVTRSLHHYDTESQYYVEKIKLEMRKVLNDELKTALYPIFNQQITSLQQNIKNELKNNLDALDSRNTSFIKYMDDLSFIRQQIKQVILQGLHQSLPFNEYKVDWEITKIDSQLSKVLEEIINNAREIQFVKYINSQEKTIKNSIDNLISNCFDTLDLEFWTTIRSGFNQILKENETRIRDQISQFFDHSRVDKEMNNIIHQSHQFLQDDIQKKIRELSYYLLKRFKRTFLKDEKGLTRKWKELEEPVIQQLFLDSRKSIEDILQEFTRFKVSPPQSHQFSARMSNMFSSEIVGRAQMNDEVRQAKQSLDFSSEDFSVLLDTSQINKIKQQFIDESEEEYNQVLRQRNTSFNTNVPKWMWVVLVFFMYDDVLRWMANPLLLYPIILLGSFIGLCVATGYQSIPKVLFQQIFGQLTTLLGPLLLKIK</sequence>
<evidence type="ECO:0000256" key="8">
    <source>
        <dbReference type="ARBA" id="ARBA00029381"/>
    </source>
</evidence>
<evidence type="ECO:0000256" key="5">
    <source>
        <dbReference type="ARBA" id="ARBA00022989"/>
    </source>
</evidence>
<dbReference type="InterPro" id="IPR030386">
    <property type="entry name" value="G_GB1_RHD3_dom"/>
</dbReference>
<feature type="domain" description="GB1/RHD3-type G" evidence="11">
    <location>
        <begin position="36"/>
        <end position="253"/>
    </location>
</feature>
<dbReference type="FunCoup" id="I7MKN2">
    <property type="interactions" value="6"/>
</dbReference>
<feature type="topological domain" description="Cytoplasmic" evidence="9">
    <location>
        <begin position="729"/>
        <end position="755"/>
    </location>
</feature>
<name>I7MKN2_TETTS</name>
<comment type="subcellular location">
    <subcellularLocation>
        <location evidence="9">Endoplasmic reticulum membrane</location>
        <topology evidence="9">Multi-pass membrane protein</topology>
    </subcellularLocation>
</comment>
<dbReference type="eggNOG" id="KOG2203">
    <property type="taxonomic scope" value="Eukaryota"/>
</dbReference>
<dbReference type="GO" id="GO:0005789">
    <property type="term" value="C:endoplasmic reticulum membrane"/>
    <property type="evidence" value="ECO:0007669"/>
    <property type="project" value="UniProtKB-SubCell"/>
</dbReference>
<dbReference type="OrthoDB" id="1597724at2759"/>
<dbReference type="EC" id="3.6.5.-" evidence="9"/>
<feature type="transmembrane region" description="Helical" evidence="10">
    <location>
        <begin position="708"/>
        <end position="728"/>
    </location>
</feature>
<dbReference type="InterPro" id="IPR027417">
    <property type="entry name" value="P-loop_NTPase"/>
</dbReference>
<evidence type="ECO:0000256" key="4">
    <source>
        <dbReference type="ARBA" id="ARBA00022824"/>
    </source>
</evidence>
<dbReference type="Pfam" id="PF20428">
    <property type="entry name" value="Sey1_3HB"/>
    <property type="match status" value="1"/>
</dbReference>
<dbReference type="Gene3D" id="3.40.50.300">
    <property type="entry name" value="P-loop containing nucleotide triphosphate hydrolases"/>
    <property type="match status" value="1"/>
</dbReference>
<dbReference type="InterPro" id="IPR008803">
    <property type="entry name" value="RHD3/Sey1"/>
</dbReference>
<feature type="topological domain" description="Cytoplasmic" evidence="9">
    <location>
        <begin position="1"/>
        <end position="683"/>
    </location>
</feature>
<evidence type="ECO:0000313" key="12">
    <source>
        <dbReference type="EMBL" id="EAR99602.2"/>
    </source>
</evidence>
<dbReference type="GeneID" id="7823447"/>
<keyword evidence="7 9" id="KW-0472">Membrane</keyword>
<dbReference type="EMBL" id="GG662639">
    <property type="protein sequence ID" value="EAR99602.2"/>
    <property type="molecule type" value="Genomic_DNA"/>
</dbReference>
<dbReference type="AlphaFoldDB" id="I7MKN2"/>
<dbReference type="Proteomes" id="UP000009168">
    <property type="component" value="Unassembled WGS sequence"/>
</dbReference>
<feature type="binding site" evidence="9">
    <location>
        <begin position="46"/>
        <end position="53"/>
    </location>
    <ligand>
        <name>GTP</name>
        <dbReference type="ChEBI" id="CHEBI:37565"/>
    </ligand>
</feature>
<dbReference type="PANTHER" id="PTHR45923">
    <property type="entry name" value="PROTEIN SEY1"/>
    <property type="match status" value="1"/>
</dbReference>
<comment type="function">
    <text evidence="8">Probable GTP-binding protein involved in generating and maintaining the structure of the tubular endoplasmic reticulum network.</text>
</comment>
<dbReference type="PROSITE" id="PS51715">
    <property type="entry name" value="G_GB1_RHD3"/>
    <property type="match status" value="1"/>
</dbReference>
<dbReference type="Pfam" id="PF05879">
    <property type="entry name" value="RHD3_GTPase"/>
    <property type="match status" value="1"/>
</dbReference>
<keyword evidence="2 9" id="KW-0547">Nucleotide-binding</keyword>
<dbReference type="RefSeq" id="XP_001019847.2">
    <property type="nucleotide sequence ID" value="XM_001019847.3"/>
</dbReference>
<comment type="similarity">
    <text evidence="9">Belongs to the TRAFAC class dynamin-like GTPase superfamily. GB1/RHD3 GTPase family. RHD3 subfamily.</text>
</comment>
<comment type="function">
    <text evidence="9">Probable GTP-binding protein that may be involved in cell development.</text>
</comment>
<keyword evidence="5 9" id="KW-1133">Transmembrane helix</keyword>
<feature type="topological domain" description="Lumenal" evidence="9">
    <location>
        <begin position="705"/>
        <end position="707"/>
    </location>
</feature>
<accession>I7MKN2</accession>
<protein>
    <recommendedName>
        <fullName evidence="9">Protein SEY1 homolog</fullName>
        <ecNumber evidence="9">3.6.5.-</ecNumber>
    </recommendedName>
</protein>
<dbReference type="GO" id="GO:0003924">
    <property type="term" value="F:GTPase activity"/>
    <property type="evidence" value="ECO:0007669"/>
    <property type="project" value="UniProtKB-UniRule"/>
</dbReference>